<proteinExistence type="predicted"/>
<sequence>MEQLDRDELEGELIYFQNRLLQKAVAKNRLTENLVYNVAKILPQEIDKTHQQRWDAVIANQYLCDLREAKKQGRKEKKHKEAQAVLAAATAAAASSSR</sequence>
<keyword evidence="2" id="KW-1185">Reference proteome</keyword>
<organism evidence="1 2">
    <name type="scientific">Trifolium subterraneum</name>
    <name type="common">Subterranean clover</name>
    <dbReference type="NCBI Taxonomy" id="3900"/>
    <lineage>
        <taxon>Eukaryota</taxon>
        <taxon>Viridiplantae</taxon>
        <taxon>Streptophyta</taxon>
        <taxon>Embryophyta</taxon>
        <taxon>Tracheophyta</taxon>
        <taxon>Spermatophyta</taxon>
        <taxon>Magnoliopsida</taxon>
        <taxon>eudicotyledons</taxon>
        <taxon>Gunneridae</taxon>
        <taxon>Pentapetalae</taxon>
        <taxon>rosids</taxon>
        <taxon>fabids</taxon>
        <taxon>Fabales</taxon>
        <taxon>Fabaceae</taxon>
        <taxon>Papilionoideae</taxon>
        <taxon>50 kb inversion clade</taxon>
        <taxon>NPAAA clade</taxon>
        <taxon>Hologalegina</taxon>
        <taxon>IRL clade</taxon>
        <taxon>Trifolieae</taxon>
        <taxon>Trifolium</taxon>
    </lineage>
</organism>
<accession>A0A2Z6N551</accession>
<name>A0A2Z6N551_TRISU</name>
<gene>
    <name evidence="1" type="ORF">TSUD_149360</name>
</gene>
<evidence type="ECO:0000313" key="2">
    <source>
        <dbReference type="Proteomes" id="UP000242715"/>
    </source>
</evidence>
<dbReference type="AlphaFoldDB" id="A0A2Z6N551"/>
<protein>
    <submittedName>
        <fullName evidence="1">Uncharacterized protein</fullName>
    </submittedName>
</protein>
<feature type="non-terminal residue" evidence="1">
    <location>
        <position position="98"/>
    </location>
</feature>
<dbReference type="EMBL" id="DF973449">
    <property type="protein sequence ID" value="GAU31250.1"/>
    <property type="molecule type" value="Genomic_DNA"/>
</dbReference>
<dbReference type="Proteomes" id="UP000242715">
    <property type="component" value="Unassembled WGS sequence"/>
</dbReference>
<dbReference type="OrthoDB" id="1747311at2759"/>
<evidence type="ECO:0000313" key="1">
    <source>
        <dbReference type="EMBL" id="GAU31250.1"/>
    </source>
</evidence>
<reference evidence="2" key="1">
    <citation type="journal article" date="2017" name="Front. Plant Sci.">
        <title>Climate Clever Clovers: New Paradigm to Reduce the Environmental Footprint of Ruminants by Breeding Low Methanogenic Forages Utilizing Haplotype Variation.</title>
        <authorList>
            <person name="Kaur P."/>
            <person name="Appels R."/>
            <person name="Bayer P.E."/>
            <person name="Keeble-Gagnere G."/>
            <person name="Wang J."/>
            <person name="Hirakawa H."/>
            <person name="Shirasawa K."/>
            <person name="Vercoe P."/>
            <person name="Stefanova K."/>
            <person name="Durmic Z."/>
            <person name="Nichols P."/>
            <person name="Revell C."/>
            <person name="Isobe S.N."/>
            <person name="Edwards D."/>
            <person name="Erskine W."/>
        </authorList>
    </citation>
    <scope>NUCLEOTIDE SEQUENCE [LARGE SCALE GENOMIC DNA]</scope>
    <source>
        <strain evidence="2">cv. Daliak</strain>
    </source>
</reference>